<protein>
    <recommendedName>
        <fullName evidence="1">DUF6570 domain-containing protein</fullName>
    </recommendedName>
</protein>
<dbReference type="AlphaFoldDB" id="A0A6A6E2U0"/>
<accession>A0A6A6E2U0</accession>
<name>A0A6A6E2U0_9PEZI</name>
<dbReference type="InterPro" id="IPR046700">
    <property type="entry name" value="DUF6570"/>
</dbReference>
<evidence type="ECO:0000259" key="1">
    <source>
        <dbReference type="Pfam" id="PF20209"/>
    </source>
</evidence>
<feature type="domain" description="DUF6570" evidence="1">
    <location>
        <begin position="117"/>
        <end position="247"/>
    </location>
</feature>
<organism evidence="2 3">
    <name type="scientific">Zopfia rhizophila CBS 207.26</name>
    <dbReference type="NCBI Taxonomy" id="1314779"/>
    <lineage>
        <taxon>Eukaryota</taxon>
        <taxon>Fungi</taxon>
        <taxon>Dikarya</taxon>
        <taxon>Ascomycota</taxon>
        <taxon>Pezizomycotina</taxon>
        <taxon>Dothideomycetes</taxon>
        <taxon>Dothideomycetes incertae sedis</taxon>
        <taxon>Zopfiaceae</taxon>
        <taxon>Zopfia</taxon>
    </lineage>
</organism>
<sequence length="250" mass="28770">RDENRERNGGEEEEVAALMRSLEEEFEEKERLSHGGMWCEPILHERKVSTVCEFYNAFHELRTMPIQTCTVCYRKFARAELFNCRSCFPNGEKVLGCVECIRELKKGGLSPAAGVHNWLRCEHTFPDELKDLTPVEEKLIALNSCYGFITKFSVVKGHRESATYPKHIKGHITVFPNNVQELVTQVLPHPLLKVMDEIHVSWQGAQKPAPKDLSILLSVRRPVVERALVWLRRNNPLYANIEINTVEMES</sequence>
<reference evidence="2" key="1">
    <citation type="journal article" date="2020" name="Stud. Mycol.">
        <title>101 Dothideomycetes genomes: a test case for predicting lifestyles and emergence of pathogens.</title>
        <authorList>
            <person name="Haridas S."/>
            <person name="Albert R."/>
            <person name="Binder M."/>
            <person name="Bloem J."/>
            <person name="Labutti K."/>
            <person name="Salamov A."/>
            <person name="Andreopoulos B."/>
            <person name="Baker S."/>
            <person name="Barry K."/>
            <person name="Bills G."/>
            <person name="Bluhm B."/>
            <person name="Cannon C."/>
            <person name="Castanera R."/>
            <person name="Culley D."/>
            <person name="Daum C."/>
            <person name="Ezra D."/>
            <person name="Gonzalez J."/>
            <person name="Henrissat B."/>
            <person name="Kuo A."/>
            <person name="Liang C."/>
            <person name="Lipzen A."/>
            <person name="Lutzoni F."/>
            <person name="Magnuson J."/>
            <person name="Mondo S."/>
            <person name="Nolan M."/>
            <person name="Ohm R."/>
            <person name="Pangilinan J."/>
            <person name="Park H.-J."/>
            <person name="Ramirez L."/>
            <person name="Alfaro M."/>
            <person name="Sun H."/>
            <person name="Tritt A."/>
            <person name="Yoshinaga Y."/>
            <person name="Zwiers L.-H."/>
            <person name="Turgeon B."/>
            <person name="Goodwin S."/>
            <person name="Spatafora J."/>
            <person name="Crous P."/>
            <person name="Grigoriev I."/>
        </authorList>
    </citation>
    <scope>NUCLEOTIDE SEQUENCE</scope>
    <source>
        <strain evidence="2">CBS 207.26</strain>
    </source>
</reference>
<evidence type="ECO:0000313" key="2">
    <source>
        <dbReference type="EMBL" id="KAF2186114.1"/>
    </source>
</evidence>
<dbReference type="EMBL" id="ML994631">
    <property type="protein sequence ID" value="KAF2186114.1"/>
    <property type="molecule type" value="Genomic_DNA"/>
</dbReference>
<keyword evidence="3" id="KW-1185">Reference proteome</keyword>
<dbReference type="Pfam" id="PF20209">
    <property type="entry name" value="DUF6570"/>
    <property type="match status" value="1"/>
</dbReference>
<dbReference type="OrthoDB" id="5093502at2759"/>
<dbReference type="Proteomes" id="UP000800200">
    <property type="component" value="Unassembled WGS sequence"/>
</dbReference>
<proteinExistence type="predicted"/>
<feature type="non-terminal residue" evidence="2">
    <location>
        <position position="250"/>
    </location>
</feature>
<evidence type="ECO:0000313" key="3">
    <source>
        <dbReference type="Proteomes" id="UP000800200"/>
    </source>
</evidence>
<gene>
    <name evidence="2" type="ORF">K469DRAFT_533468</name>
</gene>
<feature type="non-terminal residue" evidence="2">
    <location>
        <position position="1"/>
    </location>
</feature>